<dbReference type="Proteomes" id="UP000680279">
    <property type="component" value="Unassembled WGS sequence"/>
</dbReference>
<organism evidence="1 2">
    <name type="scientific">Siminovitchia fordii</name>
    <dbReference type="NCBI Taxonomy" id="254759"/>
    <lineage>
        <taxon>Bacteria</taxon>
        <taxon>Bacillati</taxon>
        <taxon>Bacillota</taxon>
        <taxon>Bacilli</taxon>
        <taxon>Bacillales</taxon>
        <taxon>Bacillaceae</taxon>
        <taxon>Siminovitchia</taxon>
    </lineage>
</organism>
<evidence type="ECO:0000313" key="2">
    <source>
        <dbReference type="Proteomes" id="UP000680279"/>
    </source>
</evidence>
<proteinExistence type="predicted"/>
<reference evidence="1 2" key="1">
    <citation type="submission" date="2021-03" db="EMBL/GenBank/DDBJ databases">
        <title>Antimicrobial resistance genes in bacteria isolated from Japanese honey, and their potential for conferring macrolide and lincosamide resistance in the American foulbrood pathogen Paenibacillus larvae.</title>
        <authorList>
            <person name="Okamoto M."/>
            <person name="Kumagai M."/>
            <person name="Kanamori H."/>
            <person name="Takamatsu D."/>
        </authorList>
    </citation>
    <scope>NUCLEOTIDE SEQUENCE [LARGE SCALE GENOMIC DNA]</scope>
    <source>
        <strain evidence="1 2">J1TS3</strain>
    </source>
</reference>
<protein>
    <submittedName>
        <fullName evidence="1">Uncharacterized protein</fullName>
    </submittedName>
</protein>
<accession>A0ABQ4K6C6</accession>
<name>A0ABQ4K6C6_9BACI</name>
<evidence type="ECO:0000313" key="1">
    <source>
        <dbReference type="EMBL" id="GIN20745.1"/>
    </source>
</evidence>
<dbReference type="EMBL" id="BOQT01000005">
    <property type="protein sequence ID" value="GIN20745.1"/>
    <property type="molecule type" value="Genomic_DNA"/>
</dbReference>
<comment type="caution">
    <text evidence="1">The sequence shown here is derived from an EMBL/GenBank/DDBJ whole genome shotgun (WGS) entry which is preliminary data.</text>
</comment>
<keyword evidence="2" id="KW-1185">Reference proteome</keyword>
<gene>
    <name evidence="1" type="ORF">J1TS3_18790</name>
</gene>
<sequence length="76" mass="8854">MAWSFQVAGRWNWQYAFFYKFLNEMESGFRKPVFLETGTFKEGDFVGTKNSRASGSTGTQQAARCKAIYQWTVHRI</sequence>